<dbReference type="SUPFAM" id="SSF53300">
    <property type="entry name" value="vWA-like"/>
    <property type="match status" value="1"/>
</dbReference>
<dbReference type="InterPro" id="IPR036465">
    <property type="entry name" value="vWFA_dom_sf"/>
</dbReference>
<dbReference type="CDD" id="cd00198">
    <property type="entry name" value="vWFA"/>
    <property type="match status" value="1"/>
</dbReference>
<reference evidence="3 4" key="1">
    <citation type="submission" date="2020-08" db="EMBL/GenBank/DDBJ databases">
        <title>Genomic Encyclopedia of Type Strains, Phase IV (KMG-IV): sequencing the most valuable type-strain genomes for metagenomic binning, comparative biology and taxonomic classification.</title>
        <authorList>
            <person name="Goeker M."/>
        </authorList>
    </citation>
    <scope>NUCLEOTIDE SEQUENCE [LARGE SCALE GENOMIC DNA]</scope>
    <source>
        <strain evidence="3 4">YC6886</strain>
    </source>
</reference>
<name>A0A840UZE5_9BACT</name>
<dbReference type="SUPFAM" id="SSF52317">
    <property type="entry name" value="Class I glutamine amidotransferase-like"/>
    <property type="match status" value="1"/>
</dbReference>
<keyword evidence="1" id="KW-0812">Transmembrane</keyword>
<evidence type="ECO:0000259" key="2">
    <source>
        <dbReference type="SMART" id="SM00327"/>
    </source>
</evidence>
<keyword evidence="1" id="KW-1133">Transmembrane helix</keyword>
<feature type="domain" description="VWFA" evidence="2">
    <location>
        <begin position="72"/>
        <end position="232"/>
    </location>
</feature>
<dbReference type="PANTHER" id="PTHR37947">
    <property type="entry name" value="BLL2462 PROTEIN"/>
    <property type="match status" value="1"/>
</dbReference>
<dbReference type="PANTHER" id="PTHR37947:SF1">
    <property type="entry name" value="BLL2462 PROTEIN"/>
    <property type="match status" value="1"/>
</dbReference>
<protein>
    <recommendedName>
        <fullName evidence="2">VWFA domain-containing protein</fullName>
    </recommendedName>
</protein>
<feature type="transmembrane region" description="Helical" evidence="1">
    <location>
        <begin position="6"/>
        <end position="27"/>
    </location>
</feature>
<dbReference type="Gene3D" id="3.40.50.410">
    <property type="entry name" value="von Willebrand factor, type A domain"/>
    <property type="match status" value="1"/>
</dbReference>
<dbReference type="Gene3D" id="3.40.50.880">
    <property type="match status" value="1"/>
</dbReference>
<feature type="transmembrane region" description="Helical" evidence="1">
    <location>
        <begin position="39"/>
        <end position="58"/>
    </location>
</feature>
<sequence length="716" mass="79074">MTWDAILPIPWIVIIAIMAVGITLSCAIRANRRLGRLRAGFLTTMRLLGVVGLLALLLQPSRRESLQPPARQRSLLVAVDTSASMDTPDADGASRLDAARECLDQVILPAAAGTPVNLFVFHETSRPIRPSALTEIANASGPETHFHSSIERILEGTFNPPPTALLLLTDGHDLEGEPATRTARIARDRNLPIFPIPIGTPETSPDVSIRIASYHPYTFVGQTTYLTATLRAQGFSHQALTIDLYREEELISTRTVDPGGETFIDVQFPVTEEQAGQFGYTLRVRPMRGEKEASNNSATTYLNIVDDLLRVLEIEGNPYWDSTFLRRSITRNDKFEIDSLVAFSNGRIRAIRSDAEKPTDELKPPSRAEDFENYHMVLLGQNCERVLGQTGIAALQSWVTEHQGIVVFTRGQAWPSGTADDLEPITWGDGLRDQVNLDLTSTQGFPPLDILREARRNDDQLRFDTRPGTSSPKTLATVFGETQGDEPAIVYRRCGKGQTLSMGLANTWRWVFNERTEFDNNTFDRFWDQTTLWLLANRGLTPLSGFSFTANSANIPLGDSITFSLQAAGTQLPAEAPNITLSKEDRPLTSLAMAPQASNALLSATFTPESPGRYTATTSLPDGTTKVIRFICVSTQLERIETAVDPGYLTSLAKSSGGRLLRTDEVASTLKTLLIDTGASDPIERLRPLWPQPPVFLLLVLLLGLDWYFRRKWGLS</sequence>
<keyword evidence="1" id="KW-0472">Membrane</keyword>
<dbReference type="SMART" id="SM00327">
    <property type="entry name" value="VWA"/>
    <property type="match status" value="1"/>
</dbReference>
<keyword evidence="4" id="KW-1185">Reference proteome</keyword>
<proteinExistence type="predicted"/>
<evidence type="ECO:0000256" key="1">
    <source>
        <dbReference type="SAM" id="Phobius"/>
    </source>
</evidence>
<accession>A0A840UZE5</accession>
<dbReference type="InterPro" id="IPR002035">
    <property type="entry name" value="VWF_A"/>
</dbReference>
<dbReference type="EMBL" id="JACHFD010000007">
    <property type="protein sequence ID" value="MBB5351487.1"/>
    <property type="molecule type" value="Genomic_DNA"/>
</dbReference>
<gene>
    <name evidence="3" type="ORF">HNR46_001724</name>
</gene>
<evidence type="ECO:0000313" key="3">
    <source>
        <dbReference type="EMBL" id="MBB5351487.1"/>
    </source>
</evidence>
<dbReference type="AlphaFoldDB" id="A0A840UZE5"/>
<comment type="caution">
    <text evidence="3">The sequence shown here is derived from an EMBL/GenBank/DDBJ whole genome shotgun (WGS) entry which is preliminary data.</text>
</comment>
<dbReference type="Proteomes" id="UP000557717">
    <property type="component" value="Unassembled WGS sequence"/>
</dbReference>
<evidence type="ECO:0000313" key="4">
    <source>
        <dbReference type="Proteomes" id="UP000557717"/>
    </source>
</evidence>
<dbReference type="InterPro" id="IPR029062">
    <property type="entry name" value="Class_I_gatase-like"/>
</dbReference>
<dbReference type="RefSeq" id="WP_184017700.1">
    <property type="nucleotide sequence ID" value="NZ_JACHFD010000007.1"/>
</dbReference>
<organism evidence="3 4">
    <name type="scientific">Haloferula luteola</name>
    <dbReference type="NCBI Taxonomy" id="595692"/>
    <lineage>
        <taxon>Bacteria</taxon>
        <taxon>Pseudomonadati</taxon>
        <taxon>Verrucomicrobiota</taxon>
        <taxon>Verrucomicrobiia</taxon>
        <taxon>Verrucomicrobiales</taxon>
        <taxon>Verrucomicrobiaceae</taxon>
        <taxon>Haloferula</taxon>
    </lineage>
</organism>